<reference evidence="1" key="1">
    <citation type="submission" date="2020-05" db="EMBL/GenBank/DDBJ databases">
        <title>Phylogenomic resolution of chytrid fungi.</title>
        <authorList>
            <person name="Stajich J.E."/>
            <person name="Amses K."/>
            <person name="Simmons R."/>
            <person name="Seto K."/>
            <person name="Myers J."/>
            <person name="Bonds A."/>
            <person name="Quandt C.A."/>
            <person name="Barry K."/>
            <person name="Liu P."/>
            <person name="Grigoriev I."/>
            <person name="Longcore J.E."/>
            <person name="James T.Y."/>
        </authorList>
    </citation>
    <scope>NUCLEOTIDE SEQUENCE</scope>
    <source>
        <strain evidence="1">PLAUS21</strain>
    </source>
</reference>
<evidence type="ECO:0000313" key="1">
    <source>
        <dbReference type="EMBL" id="KAJ3253955.1"/>
    </source>
</evidence>
<organism evidence="1 2">
    <name type="scientific">Boothiomyces macroporosus</name>
    <dbReference type="NCBI Taxonomy" id="261099"/>
    <lineage>
        <taxon>Eukaryota</taxon>
        <taxon>Fungi</taxon>
        <taxon>Fungi incertae sedis</taxon>
        <taxon>Chytridiomycota</taxon>
        <taxon>Chytridiomycota incertae sedis</taxon>
        <taxon>Chytridiomycetes</taxon>
        <taxon>Rhizophydiales</taxon>
        <taxon>Terramycetaceae</taxon>
        <taxon>Boothiomyces</taxon>
    </lineage>
</organism>
<protein>
    <submittedName>
        <fullName evidence="1">Uncharacterized protein</fullName>
    </submittedName>
</protein>
<dbReference type="AlphaFoldDB" id="A0AAD5Y1B8"/>
<dbReference type="EMBL" id="JADGKB010000096">
    <property type="protein sequence ID" value="KAJ3253955.1"/>
    <property type="molecule type" value="Genomic_DNA"/>
</dbReference>
<accession>A0AAD5Y1B8</accession>
<dbReference type="Proteomes" id="UP001210925">
    <property type="component" value="Unassembled WGS sequence"/>
</dbReference>
<evidence type="ECO:0000313" key="2">
    <source>
        <dbReference type="Proteomes" id="UP001210925"/>
    </source>
</evidence>
<sequence length="167" mass="19658">MTLKYTVIHYTQPTDSTKYFVLKLDSTKMYYITSQHNMITFQTQSFRGPIIASFSLNDNVWDVHEYKTLNRYFIKESFTKTKFSTNKTVFAWHSIPTKQFFMGCLKYPEKNCEAYLDLEIVQNEVCKVYVLDNVVELDQILMSGIVLGISNYLKSLVINKRQLFCSF</sequence>
<comment type="caution">
    <text evidence="1">The sequence shown here is derived from an EMBL/GenBank/DDBJ whole genome shotgun (WGS) entry which is preliminary data.</text>
</comment>
<proteinExistence type="predicted"/>
<keyword evidence="2" id="KW-1185">Reference proteome</keyword>
<name>A0AAD5Y1B8_9FUNG</name>
<gene>
    <name evidence="1" type="ORF">HK103_007624</name>
</gene>